<reference evidence="4 5" key="1">
    <citation type="submission" date="2014-09" db="EMBL/GenBank/DDBJ databases">
        <title>Vibrio maritimus JCM 19240. (C210) whole genome shotgun sequence.</title>
        <authorList>
            <person name="Sawabe T."/>
            <person name="Meirelles P."/>
            <person name="Nakanishi M."/>
            <person name="Sayaka M."/>
            <person name="Hattori M."/>
            <person name="Ohkuma M."/>
        </authorList>
    </citation>
    <scope>NUCLEOTIDE SEQUENCE [LARGE SCALE GENOMIC DNA]</scope>
    <source>
        <strain evidence="4 5">JCM 19240</strain>
    </source>
</reference>
<evidence type="ECO:0000313" key="5">
    <source>
        <dbReference type="Proteomes" id="UP000029224"/>
    </source>
</evidence>
<name>A0A090T4A2_9VIBR</name>
<dbReference type="Gene3D" id="3.40.50.360">
    <property type="match status" value="1"/>
</dbReference>
<comment type="similarity">
    <text evidence="1">Belongs to the NAD(P)H dehydrogenase (quinone) family.</text>
</comment>
<evidence type="ECO:0000256" key="2">
    <source>
        <dbReference type="ARBA" id="ARBA00023002"/>
    </source>
</evidence>
<protein>
    <submittedName>
        <fullName evidence="4">NAD(P)H dehydrogenase quinone family</fullName>
    </submittedName>
</protein>
<dbReference type="InterPro" id="IPR029039">
    <property type="entry name" value="Flavoprotein-like_sf"/>
</dbReference>
<dbReference type="PANTHER" id="PTHR10204">
    <property type="entry name" value="NAD P H OXIDOREDUCTASE-RELATED"/>
    <property type="match status" value="1"/>
</dbReference>
<proteinExistence type="inferred from homology"/>
<sequence>MDKILIINANPKANSLCKAISERYQENISESKQTKILHIGEMDFQLSLDMGYEKTMALEPSLIQFQQSVEWADHIVIVSPVWWGTMPAKLKALFDRAFLPGFAFRYVKGKAIPEKLLKGRTAELIITLDTPVFWYKWIKGNPIYLNLKRTILDFAGIKNVSTNYFGPVINSTEQQRKKWLHKVETLAASR</sequence>
<gene>
    <name evidence="4" type="ORF">JCM19240_2270</name>
</gene>
<keyword evidence="2" id="KW-0560">Oxidoreductase</keyword>
<evidence type="ECO:0000313" key="4">
    <source>
        <dbReference type="EMBL" id="GAL33574.1"/>
    </source>
</evidence>
<dbReference type="AlphaFoldDB" id="A0A090T4A2"/>
<dbReference type="PANTHER" id="PTHR10204:SF34">
    <property type="entry name" value="NAD(P)H DEHYDROGENASE [QUINONE] 1 ISOFORM 1"/>
    <property type="match status" value="1"/>
</dbReference>
<dbReference type="Proteomes" id="UP000029224">
    <property type="component" value="Unassembled WGS sequence"/>
</dbReference>
<dbReference type="InterPro" id="IPR003680">
    <property type="entry name" value="Flavodoxin_fold"/>
</dbReference>
<evidence type="ECO:0000256" key="1">
    <source>
        <dbReference type="ARBA" id="ARBA00006252"/>
    </source>
</evidence>
<dbReference type="OrthoDB" id="9798454at2"/>
<reference evidence="4 5" key="2">
    <citation type="submission" date="2014-09" db="EMBL/GenBank/DDBJ databases">
        <authorList>
            <consortium name="NBRP consortium"/>
            <person name="Sawabe T."/>
            <person name="Meirelles P."/>
            <person name="Nakanishi M."/>
            <person name="Sayaka M."/>
            <person name="Hattori M."/>
            <person name="Ohkuma M."/>
        </authorList>
    </citation>
    <scope>NUCLEOTIDE SEQUENCE [LARGE SCALE GENOMIC DNA]</scope>
    <source>
        <strain evidence="4 5">JCM 19240</strain>
    </source>
</reference>
<keyword evidence="5" id="KW-1185">Reference proteome</keyword>
<dbReference type="InterPro" id="IPR051545">
    <property type="entry name" value="NAD(P)H_dehydrogenase_qn"/>
</dbReference>
<comment type="caution">
    <text evidence="4">The sequence shown here is derived from an EMBL/GenBank/DDBJ whole genome shotgun (WGS) entry which is preliminary data.</text>
</comment>
<dbReference type="GO" id="GO:0005829">
    <property type="term" value="C:cytosol"/>
    <property type="evidence" value="ECO:0007669"/>
    <property type="project" value="TreeGrafter"/>
</dbReference>
<dbReference type="GO" id="GO:0003955">
    <property type="term" value="F:NAD(P)H dehydrogenase (quinone) activity"/>
    <property type="evidence" value="ECO:0007669"/>
    <property type="project" value="TreeGrafter"/>
</dbReference>
<dbReference type="SUPFAM" id="SSF52218">
    <property type="entry name" value="Flavoproteins"/>
    <property type="match status" value="1"/>
</dbReference>
<dbReference type="Pfam" id="PF02525">
    <property type="entry name" value="Flavodoxin_2"/>
    <property type="match status" value="1"/>
</dbReference>
<feature type="domain" description="Flavodoxin-like fold" evidence="3">
    <location>
        <begin position="3"/>
        <end position="182"/>
    </location>
</feature>
<accession>A0A090T4A2</accession>
<organism evidence="4 5">
    <name type="scientific">Vibrio maritimus</name>
    <dbReference type="NCBI Taxonomy" id="990268"/>
    <lineage>
        <taxon>Bacteria</taxon>
        <taxon>Pseudomonadati</taxon>
        <taxon>Pseudomonadota</taxon>
        <taxon>Gammaproteobacteria</taxon>
        <taxon>Vibrionales</taxon>
        <taxon>Vibrionaceae</taxon>
        <taxon>Vibrio</taxon>
    </lineage>
</organism>
<dbReference type="EMBL" id="BBMT01000003">
    <property type="protein sequence ID" value="GAL33574.1"/>
    <property type="molecule type" value="Genomic_DNA"/>
</dbReference>
<evidence type="ECO:0000259" key="3">
    <source>
        <dbReference type="Pfam" id="PF02525"/>
    </source>
</evidence>